<evidence type="ECO:0000256" key="12">
    <source>
        <dbReference type="ARBA" id="ARBA00023098"/>
    </source>
</evidence>
<dbReference type="OrthoDB" id="9796672at2"/>
<keyword evidence="11 19" id="KW-1133">Transmembrane helix</keyword>
<comment type="subcellular location">
    <subcellularLocation>
        <location evidence="2">Membrane</location>
        <topology evidence="2">Multi-pass membrane protein</topology>
    </subcellularLocation>
</comment>
<evidence type="ECO:0000313" key="20">
    <source>
        <dbReference type="EMBL" id="TNJ63123.1"/>
    </source>
</evidence>
<dbReference type="InterPro" id="IPR000462">
    <property type="entry name" value="CDP-OH_P_trans"/>
</dbReference>
<evidence type="ECO:0000256" key="17">
    <source>
        <dbReference type="NCBIfam" id="TIGR00560"/>
    </source>
</evidence>
<comment type="similarity">
    <text evidence="5 18">Belongs to the CDP-alcohol phosphatidyltransferase class-I family.</text>
</comment>
<sequence length="196" mass="21565">MNLANKITIARIALVPLLILFLQPFPEWLVQRYGVFGFIDRYGVYLATLIFITAAATDKLDGYVARTYNQITNLGKLLDPLADKLLIATALIMLVQTDSVQSWVAVVIIGREAVITAIRVMAASKGVVLAADRYGKWKLVLQVAAISGVLVQQFPIMSMNLLPIGSALMVAAVLLTVYSGVRYMFRNYKLLQLSDA</sequence>
<evidence type="ECO:0000256" key="5">
    <source>
        <dbReference type="ARBA" id="ARBA00010441"/>
    </source>
</evidence>
<comment type="pathway">
    <text evidence="4">Lipid metabolism.</text>
</comment>
<evidence type="ECO:0000256" key="2">
    <source>
        <dbReference type="ARBA" id="ARBA00004141"/>
    </source>
</evidence>
<keyword evidence="21" id="KW-1185">Reference proteome</keyword>
<evidence type="ECO:0000256" key="8">
    <source>
        <dbReference type="ARBA" id="ARBA00022516"/>
    </source>
</evidence>
<dbReference type="EMBL" id="VDCQ01000048">
    <property type="protein sequence ID" value="TNJ63123.1"/>
    <property type="molecule type" value="Genomic_DNA"/>
</dbReference>
<organism evidence="20 21">
    <name type="scientific">Paenibacillus hemerocallicola</name>
    <dbReference type="NCBI Taxonomy" id="1172614"/>
    <lineage>
        <taxon>Bacteria</taxon>
        <taxon>Bacillati</taxon>
        <taxon>Bacillota</taxon>
        <taxon>Bacilli</taxon>
        <taxon>Bacillales</taxon>
        <taxon>Paenibacillaceae</taxon>
        <taxon>Paenibacillus</taxon>
    </lineage>
</organism>
<dbReference type="GO" id="GO:0008444">
    <property type="term" value="F:CDP-diacylglycerol-glycerol-3-phosphate 3-phosphatidyltransferase activity"/>
    <property type="evidence" value="ECO:0007669"/>
    <property type="project" value="UniProtKB-UniRule"/>
</dbReference>
<evidence type="ECO:0000256" key="4">
    <source>
        <dbReference type="ARBA" id="ARBA00005189"/>
    </source>
</evidence>
<evidence type="ECO:0000256" key="9">
    <source>
        <dbReference type="ARBA" id="ARBA00022679"/>
    </source>
</evidence>
<evidence type="ECO:0000256" key="3">
    <source>
        <dbReference type="ARBA" id="ARBA00005042"/>
    </source>
</evidence>
<dbReference type="RefSeq" id="WP_139605429.1">
    <property type="nucleotide sequence ID" value="NZ_VDCQ01000048.1"/>
</dbReference>
<keyword evidence="14" id="KW-0594">Phospholipid biosynthesis</keyword>
<dbReference type="InterPro" id="IPR048254">
    <property type="entry name" value="CDP_ALCOHOL_P_TRANSF_CS"/>
</dbReference>
<evidence type="ECO:0000256" key="15">
    <source>
        <dbReference type="ARBA" id="ARBA00023264"/>
    </source>
</evidence>
<dbReference type="PANTHER" id="PTHR14269">
    <property type="entry name" value="CDP-DIACYLGLYCEROL--GLYCEROL-3-PHOSPHATE 3-PHOSPHATIDYLTRANSFERASE-RELATED"/>
    <property type="match status" value="1"/>
</dbReference>
<reference evidence="20 21" key="1">
    <citation type="submission" date="2019-05" db="EMBL/GenBank/DDBJ databases">
        <title>We sequenced the genome of Paenibacillus hemerocallicola KCTC 33185 for further insight into its adaptation and study the phylogeny of Paenibacillus.</title>
        <authorList>
            <person name="Narsing Rao M.P."/>
        </authorList>
    </citation>
    <scope>NUCLEOTIDE SEQUENCE [LARGE SCALE GENOMIC DNA]</scope>
    <source>
        <strain evidence="20 21">KCTC 33185</strain>
    </source>
</reference>
<evidence type="ECO:0000256" key="18">
    <source>
        <dbReference type="RuleBase" id="RU003750"/>
    </source>
</evidence>
<keyword evidence="10 19" id="KW-0812">Transmembrane</keyword>
<name>A0A5C4T285_9BACL</name>
<accession>A0A5C4T285</accession>
<dbReference type="InterPro" id="IPR050324">
    <property type="entry name" value="CDP-alcohol_PTase-I"/>
</dbReference>
<feature type="transmembrane region" description="Helical" evidence="19">
    <location>
        <begin position="161"/>
        <end position="181"/>
    </location>
</feature>
<evidence type="ECO:0000256" key="13">
    <source>
        <dbReference type="ARBA" id="ARBA00023136"/>
    </source>
</evidence>
<protein>
    <recommendedName>
        <fullName evidence="7 17">CDP-diacylglycerol--glycerol-3-phosphate 3-phosphatidyltransferase</fullName>
        <ecNumber evidence="6 17">2.7.8.5</ecNumber>
    </recommendedName>
</protein>
<comment type="function">
    <text evidence="1">This protein catalyzes the committed step to the synthesis of the acidic phospholipids.</text>
</comment>
<gene>
    <name evidence="20" type="primary">pgsA</name>
    <name evidence="20" type="ORF">FE784_27350</name>
</gene>
<dbReference type="Pfam" id="PF01066">
    <property type="entry name" value="CDP-OH_P_transf"/>
    <property type="match status" value="1"/>
</dbReference>
<feature type="transmembrane region" description="Helical" evidence="19">
    <location>
        <begin position="134"/>
        <end position="155"/>
    </location>
</feature>
<dbReference type="PROSITE" id="PS00379">
    <property type="entry name" value="CDP_ALCOHOL_P_TRANSF"/>
    <property type="match status" value="1"/>
</dbReference>
<keyword evidence="13 19" id="KW-0472">Membrane</keyword>
<keyword evidence="12" id="KW-0443">Lipid metabolism</keyword>
<evidence type="ECO:0000256" key="14">
    <source>
        <dbReference type="ARBA" id="ARBA00023209"/>
    </source>
</evidence>
<dbReference type="AlphaFoldDB" id="A0A5C4T285"/>
<dbReference type="InterPro" id="IPR004570">
    <property type="entry name" value="Phosphatidylglycerol_P_synth"/>
</dbReference>
<dbReference type="GO" id="GO:0006655">
    <property type="term" value="P:phosphatidylglycerol biosynthetic process"/>
    <property type="evidence" value="ECO:0007669"/>
    <property type="project" value="UniProtKB-UniPathway"/>
</dbReference>
<dbReference type="InterPro" id="IPR043130">
    <property type="entry name" value="CDP-OH_PTrfase_TM_dom"/>
</dbReference>
<dbReference type="GO" id="GO:0016020">
    <property type="term" value="C:membrane"/>
    <property type="evidence" value="ECO:0007669"/>
    <property type="project" value="UniProtKB-SubCell"/>
</dbReference>
<evidence type="ECO:0000256" key="1">
    <source>
        <dbReference type="ARBA" id="ARBA00003973"/>
    </source>
</evidence>
<proteinExistence type="inferred from homology"/>
<keyword evidence="15" id="KW-1208">Phospholipid metabolism</keyword>
<dbReference type="EC" id="2.7.8.5" evidence="6 17"/>
<dbReference type="Gene3D" id="1.20.120.1760">
    <property type="match status" value="1"/>
</dbReference>
<evidence type="ECO:0000256" key="16">
    <source>
        <dbReference type="ARBA" id="ARBA00048586"/>
    </source>
</evidence>
<evidence type="ECO:0000256" key="10">
    <source>
        <dbReference type="ARBA" id="ARBA00022692"/>
    </source>
</evidence>
<evidence type="ECO:0000256" key="19">
    <source>
        <dbReference type="SAM" id="Phobius"/>
    </source>
</evidence>
<comment type="caution">
    <text evidence="20">The sequence shown here is derived from an EMBL/GenBank/DDBJ whole genome shotgun (WGS) entry which is preliminary data.</text>
</comment>
<keyword evidence="8" id="KW-0444">Lipid biosynthesis</keyword>
<comment type="pathway">
    <text evidence="3">Phospholipid metabolism; phosphatidylglycerol biosynthesis; phosphatidylglycerol from CDP-diacylglycerol: step 1/2.</text>
</comment>
<evidence type="ECO:0000256" key="6">
    <source>
        <dbReference type="ARBA" id="ARBA00013170"/>
    </source>
</evidence>
<feature type="transmembrane region" description="Helical" evidence="19">
    <location>
        <begin position="42"/>
        <end position="60"/>
    </location>
</feature>
<evidence type="ECO:0000256" key="7">
    <source>
        <dbReference type="ARBA" id="ARBA00014944"/>
    </source>
</evidence>
<dbReference type="PIRSF" id="PIRSF000847">
    <property type="entry name" value="Phos_ph_gly_syn"/>
    <property type="match status" value="1"/>
</dbReference>
<dbReference type="Proteomes" id="UP000307943">
    <property type="component" value="Unassembled WGS sequence"/>
</dbReference>
<dbReference type="UniPathway" id="UPA00084">
    <property type="reaction ID" value="UER00503"/>
</dbReference>
<dbReference type="NCBIfam" id="TIGR00560">
    <property type="entry name" value="pgsA"/>
    <property type="match status" value="1"/>
</dbReference>
<comment type="catalytic activity">
    <reaction evidence="16">
        <text>a CDP-1,2-diacyl-sn-glycerol + sn-glycerol 3-phosphate = a 1,2-diacyl-sn-glycero-3-phospho-(1'-sn-glycero-3'-phosphate) + CMP + H(+)</text>
        <dbReference type="Rhea" id="RHEA:12593"/>
        <dbReference type="ChEBI" id="CHEBI:15378"/>
        <dbReference type="ChEBI" id="CHEBI:57597"/>
        <dbReference type="ChEBI" id="CHEBI:58332"/>
        <dbReference type="ChEBI" id="CHEBI:60110"/>
        <dbReference type="ChEBI" id="CHEBI:60377"/>
        <dbReference type="EC" id="2.7.8.5"/>
    </reaction>
</comment>
<keyword evidence="9 18" id="KW-0808">Transferase</keyword>
<evidence type="ECO:0000256" key="11">
    <source>
        <dbReference type="ARBA" id="ARBA00022989"/>
    </source>
</evidence>
<evidence type="ECO:0000313" key="21">
    <source>
        <dbReference type="Proteomes" id="UP000307943"/>
    </source>
</evidence>
<dbReference type="PANTHER" id="PTHR14269:SF62">
    <property type="entry name" value="CDP-DIACYLGLYCEROL--GLYCEROL-3-PHOSPHATE 3-PHOSPHATIDYLTRANSFERASE 1, CHLOROPLASTIC"/>
    <property type="match status" value="1"/>
</dbReference>